<feature type="domain" description="DUF6594" evidence="2">
    <location>
        <begin position="100"/>
        <end position="367"/>
    </location>
</feature>
<protein>
    <recommendedName>
        <fullName evidence="2">DUF6594 domain-containing protein</fullName>
    </recommendedName>
</protein>
<sequence>MADEVKITMFANHSSSYTDSIAPRLSMVVQEGSGPRRSVAQAHSGADWCDRHVRRATSTFKTYLSPKAQILQSNYRFFRGHINTYRVMSEQKPAMQLQGYPFLAKFWTMTRDGMIRKFDNLALLNILYLQAELCHLETDLEDERRKDLETGQRARVDCDWNWLLLKSDKLNQGSKQWKIIIDMREKLTEYHSAILQYTQMARLRAPTESQRNEVFKILGSSTMTNGCLGHFQSLDLGGLDGPGVYQKRVIDDLVLLDALEEDNDFLARWIKPVPQDLEHASAGQGELDVYNYSRHQVQAVNHVVGALFAAVLPLSSMVILYKVCDMDIKLALVCVFTVLFCLAMSIMSKARRIEVVAATAAFGSVQVVWISQTTPQC</sequence>
<name>A0ABR2V2T1_9PEZI</name>
<evidence type="ECO:0000259" key="2">
    <source>
        <dbReference type="Pfam" id="PF20237"/>
    </source>
</evidence>
<dbReference type="Proteomes" id="UP001408356">
    <property type="component" value="Unassembled WGS sequence"/>
</dbReference>
<keyword evidence="1" id="KW-0472">Membrane</keyword>
<dbReference type="PANTHER" id="PTHR34502:SF5">
    <property type="entry name" value="DUF6594 DOMAIN-CONTAINING PROTEIN"/>
    <property type="match status" value="1"/>
</dbReference>
<accession>A0ABR2V2T1</accession>
<evidence type="ECO:0000313" key="4">
    <source>
        <dbReference type="Proteomes" id="UP001408356"/>
    </source>
</evidence>
<gene>
    <name evidence="3" type="ORF">SUNI508_06066</name>
</gene>
<reference evidence="3 4" key="1">
    <citation type="journal article" date="2024" name="J. Plant Pathol.">
        <title>Sequence and assembly of the genome of Seiridium unicorne, isolate CBS 538.82, causal agent of cypress canker disease.</title>
        <authorList>
            <person name="Scali E."/>
            <person name="Rocca G.D."/>
            <person name="Danti R."/>
            <person name="Garbelotto M."/>
            <person name="Barberini S."/>
            <person name="Baroncelli R."/>
            <person name="Emiliani G."/>
        </authorList>
    </citation>
    <scope>NUCLEOTIDE SEQUENCE [LARGE SCALE GENOMIC DNA]</scope>
    <source>
        <strain evidence="3 4">BM-138-508</strain>
    </source>
</reference>
<organism evidence="3 4">
    <name type="scientific">Seiridium unicorne</name>
    <dbReference type="NCBI Taxonomy" id="138068"/>
    <lineage>
        <taxon>Eukaryota</taxon>
        <taxon>Fungi</taxon>
        <taxon>Dikarya</taxon>
        <taxon>Ascomycota</taxon>
        <taxon>Pezizomycotina</taxon>
        <taxon>Sordariomycetes</taxon>
        <taxon>Xylariomycetidae</taxon>
        <taxon>Amphisphaeriales</taxon>
        <taxon>Sporocadaceae</taxon>
        <taxon>Seiridium</taxon>
    </lineage>
</organism>
<keyword evidence="1" id="KW-0812">Transmembrane</keyword>
<keyword evidence="1" id="KW-1133">Transmembrane helix</keyword>
<feature type="transmembrane region" description="Helical" evidence="1">
    <location>
        <begin position="328"/>
        <end position="347"/>
    </location>
</feature>
<dbReference type="PANTHER" id="PTHR34502">
    <property type="entry name" value="DUF6594 DOMAIN-CONTAINING PROTEIN-RELATED"/>
    <property type="match status" value="1"/>
</dbReference>
<feature type="transmembrane region" description="Helical" evidence="1">
    <location>
        <begin position="299"/>
        <end position="321"/>
    </location>
</feature>
<dbReference type="Pfam" id="PF20237">
    <property type="entry name" value="DUF6594"/>
    <property type="match status" value="1"/>
</dbReference>
<comment type="caution">
    <text evidence="3">The sequence shown here is derived from an EMBL/GenBank/DDBJ whole genome shotgun (WGS) entry which is preliminary data.</text>
</comment>
<evidence type="ECO:0000256" key="1">
    <source>
        <dbReference type="SAM" id="Phobius"/>
    </source>
</evidence>
<evidence type="ECO:0000313" key="3">
    <source>
        <dbReference type="EMBL" id="KAK9421218.1"/>
    </source>
</evidence>
<keyword evidence="4" id="KW-1185">Reference proteome</keyword>
<dbReference type="InterPro" id="IPR046529">
    <property type="entry name" value="DUF6594"/>
</dbReference>
<dbReference type="EMBL" id="JARVKF010000201">
    <property type="protein sequence ID" value="KAK9421218.1"/>
    <property type="molecule type" value="Genomic_DNA"/>
</dbReference>
<proteinExistence type="predicted"/>